<organism evidence="1 2">
    <name type="scientific">Porphyromonas gingivalis</name>
    <name type="common">Bacteroides gingivalis</name>
    <dbReference type="NCBI Taxonomy" id="837"/>
    <lineage>
        <taxon>Bacteria</taxon>
        <taxon>Pseudomonadati</taxon>
        <taxon>Bacteroidota</taxon>
        <taxon>Bacteroidia</taxon>
        <taxon>Bacteroidales</taxon>
        <taxon>Porphyromonadaceae</taxon>
        <taxon>Porphyromonas</taxon>
    </lineage>
</organism>
<evidence type="ECO:0000313" key="1">
    <source>
        <dbReference type="EMBL" id="WCG02179.1"/>
    </source>
</evidence>
<dbReference type="RefSeq" id="WP_077083941.1">
    <property type="nucleotide sequence ID" value="NZ_CP116614.1"/>
</dbReference>
<protein>
    <submittedName>
        <fullName evidence="1">Uncharacterized protein</fullName>
    </submittedName>
</protein>
<accession>A0AAF0B9F0</accession>
<name>A0AAF0B9F0_PORGN</name>
<evidence type="ECO:0000313" key="2">
    <source>
        <dbReference type="Proteomes" id="UP001179501"/>
    </source>
</evidence>
<proteinExistence type="predicted"/>
<sequence length="182" mass="20264">MFIDVVKYFAKFSTLEGVLENFTSGSSRVAGYSDLIAELGKQTYLGIVPRFVFGPTLEKVTTRVTSILDGPYLFVDYGEFEHSTTAPGQFSDSARLAVTVACPLRDSSFDSVEQLLMTEDCLRRLVKIRNEILKLRCNHDPFYRGIAREHSITPFEAPALASAGWTMIFSRSGFDTLSGKPK</sequence>
<dbReference type="AlphaFoldDB" id="A0AAF0B9F0"/>
<dbReference type="Proteomes" id="UP001179501">
    <property type="component" value="Chromosome"/>
</dbReference>
<gene>
    <name evidence="1" type="ORF">NY151_05685</name>
</gene>
<reference evidence="1" key="1">
    <citation type="submission" date="2023-01" db="EMBL/GenBank/DDBJ databases">
        <title>Phages are important unrecognized players in the ecology of the oral pathogen Porphyromonas gingivalis.</title>
        <authorList>
            <person name="Matrishin C.B."/>
            <person name="Kauffman K.M."/>
        </authorList>
    </citation>
    <scope>NUCLEOTIDE SEQUENCE</scope>
    <source>
        <strain evidence="1">ATCC 49417</strain>
    </source>
</reference>
<dbReference type="EMBL" id="CP116614">
    <property type="protein sequence ID" value="WCG02179.1"/>
    <property type="molecule type" value="Genomic_DNA"/>
</dbReference>